<dbReference type="Gene3D" id="3.100.10.20">
    <property type="entry name" value="CRISPR-associated endonuclease Cas1, N-terminal domain"/>
    <property type="match status" value="1"/>
</dbReference>
<dbReference type="PANTHER" id="PTHR34353:SF2">
    <property type="entry name" value="CRISPR-ASSOCIATED ENDONUCLEASE CAS1 1"/>
    <property type="match status" value="1"/>
</dbReference>
<dbReference type="OrthoDB" id="9803119at2"/>
<feature type="binding site" evidence="10">
    <location>
        <position position="147"/>
    </location>
    <ligand>
        <name>Mn(2+)</name>
        <dbReference type="ChEBI" id="CHEBI:29035"/>
    </ligand>
</feature>
<keyword evidence="4 10" id="KW-0378">Hydrolase</keyword>
<evidence type="ECO:0000256" key="1">
    <source>
        <dbReference type="ARBA" id="ARBA00022722"/>
    </source>
</evidence>
<dbReference type="Pfam" id="PF01867">
    <property type="entry name" value="Cas_Cas1"/>
    <property type="match status" value="1"/>
</dbReference>
<dbReference type="GO" id="GO:0003677">
    <property type="term" value="F:DNA binding"/>
    <property type="evidence" value="ECO:0007669"/>
    <property type="project" value="UniProtKB-KW"/>
</dbReference>
<evidence type="ECO:0000313" key="11">
    <source>
        <dbReference type="EMBL" id="TCZ60827.1"/>
    </source>
</evidence>
<evidence type="ECO:0000256" key="9">
    <source>
        <dbReference type="ARBA" id="ARBA00038592"/>
    </source>
</evidence>
<comment type="similarity">
    <text evidence="10">Belongs to the CRISPR-associated endonuclease Cas1 family.</text>
</comment>
<sequence>MAWRGLHLSRSARLSLADRQMVVAQEDGEVRLPIEDVAYVVLDTPQATLTAALLAACMESGIAVMVTDPAHRPSGLMLPFHRHHRQAGVAQVQTGISEPLRKRLWQAVVRAKISNQAAVLDVLARPGAAALRAMARQVASGDPRNVEARAARDYWAALWHDFRREDDGDRRNALLNYGYAVVRAGVARALVAAGFLPAFGIGHASAANAFNLADDMVEPFRPFVDRLAWQVAGEGAAGRAPISLEDRRTMAGILMADARMGAQTQTLLVATEAVAESLLRAMENRTAAALALPTLPD</sequence>
<dbReference type="AlphaFoldDB" id="A0A4R4DLD3"/>
<reference evidence="11 12" key="1">
    <citation type="submission" date="2019-03" db="EMBL/GenBank/DDBJ databases">
        <title>Paracraurococcus aquatilis NE82 genome sequence.</title>
        <authorList>
            <person name="Zhao Y."/>
            <person name="Du Z."/>
        </authorList>
    </citation>
    <scope>NUCLEOTIDE SEQUENCE [LARGE SCALE GENOMIC DNA]</scope>
    <source>
        <strain evidence="11 12">NE82</strain>
    </source>
</reference>
<dbReference type="GO" id="GO:0043571">
    <property type="term" value="P:maintenance of CRISPR repeat elements"/>
    <property type="evidence" value="ECO:0007669"/>
    <property type="project" value="UniProtKB-UniRule"/>
</dbReference>
<evidence type="ECO:0000256" key="4">
    <source>
        <dbReference type="ARBA" id="ARBA00022801"/>
    </source>
</evidence>
<comment type="subunit">
    <text evidence="9 10">Homodimer, forms a heterotetramer with a Cas2 homodimer.</text>
</comment>
<gene>
    <name evidence="10 11" type="primary">cas1</name>
    <name evidence="11" type="ORF">EXY23_13705</name>
</gene>
<proteinExistence type="inferred from homology"/>
<keyword evidence="12" id="KW-1185">Reference proteome</keyword>
<dbReference type="InterPro" id="IPR050646">
    <property type="entry name" value="Cas1"/>
</dbReference>
<dbReference type="PANTHER" id="PTHR34353">
    <property type="entry name" value="CRISPR-ASSOCIATED ENDONUCLEASE CAS1 1"/>
    <property type="match status" value="1"/>
</dbReference>
<dbReference type="GO" id="GO:0004520">
    <property type="term" value="F:DNA endonuclease activity"/>
    <property type="evidence" value="ECO:0007669"/>
    <property type="project" value="InterPro"/>
</dbReference>
<keyword evidence="6 10" id="KW-0051">Antiviral defense</keyword>
<evidence type="ECO:0000256" key="10">
    <source>
        <dbReference type="HAMAP-Rule" id="MF_01470"/>
    </source>
</evidence>
<feature type="binding site" evidence="10">
    <location>
        <position position="218"/>
    </location>
    <ligand>
        <name>Mn(2+)</name>
        <dbReference type="ChEBI" id="CHEBI:29035"/>
    </ligand>
</feature>
<comment type="caution">
    <text evidence="11">The sequence shown here is derived from an EMBL/GenBank/DDBJ whole genome shotgun (WGS) entry which is preliminary data.</text>
</comment>
<name>A0A4R4DLD3_9PROT</name>
<feature type="binding site" evidence="10">
    <location>
        <position position="203"/>
    </location>
    <ligand>
        <name>Mn(2+)</name>
        <dbReference type="ChEBI" id="CHEBI:29035"/>
    </ligand>
</feature>
<dbReference type="NCBIfam" id="TIGR03639">
    <property type="entry name" value="cas1_NMENI"/>
    <property type="match status" value="1"/>
</dbReference>
<dbReference type="GO" id="GO:0051607">
    <property type="term" value="P:defense response to virus"/>
    <property type="evidence" value="ECO:0007669"/>
    <property type="project" value="UniProtKB-UniRule"/>
</dbReference>
<dbReference type="HAMAP" id="MF_01470">
    <property type="entry name" value="Cas1"/>
    <property type="match status" value="1"/>
</dbReference>
<evidence type="ECO:0000256" key="7">
    <source>
        <dbReference type="ARBA" id="ARBA00023125"/>
    </source>
</evidence>
<dbReference type="NCBIfam" id="TIGR00287">
    <property type="entry name" value="cas1"/>
    <property type="match status" value="1"/>
</dbReference>
<evidence type="ECO:0000256" key="3">
    <source>
        <dbReference type="ARBA" id="ARBA00022759"/>
    </source>
</evidence>
<dbReference type="EMBL" id="SKBM01000012">
    <property type="protein sequence ID" value="TCZ60827.1"/>
    <property type="molecule type" value="Genomic_DNA"/>
</dbReference>
<evidence type="ECO:0000256" key="2">
    <source>
        <dbReference type="ARBA" id="ARBA00022723"/>
    </source>
</evidence>
<keyword evidence="7 10" id="KW-0238">DNA-binding</keyword>
<keyword evidence="2 10" id="KW-0479">Metal-binding</keyword>
<accession>A0A4R4DLD3</accession>
<dbReference type="Proteomes" id="UP000295023">
    <property type="component" value="Unassembled WGS sequence"/>
</dbReference>
<keyword evidence="3 10" id="KW-0255">Endonuclease</keyword>
<organism evidence="11 12">
    <name type="scientific">Roseicella aquatilis</name>
    <dbReference type="NCBI Taxonomy" id="2527868"/>
    <lineage>
        <taxon>Bacteria</taxon>
        <taxon>Pseudomonadati</taxon>
        <taxon>Pseudomonadota</taxon>
        <taxon>Alphaproteobacteria</taxon>
        <taxon>Acetobacterales</taxon>
        <taxon>Roseomonadaceae</taxon>
        <taxon>Roseicella</taxon>
    </lineage>
</organism>
<keyword evidence="1 10" id="KW-0540">Nuclease</keyword>
<dbReference type="InterPro" id="IPR002729">
    <property type="entry name" value="CRISPR-assoc_Cas1"/>
</dbReference>
<dbReference type="RefSeq" id="WP_132290051.1">
    <property type="nucleotide sequence ID" value="NZ_SKBM01000012.1"/>
</dbReference>
<dbReference type="Gene3D" id="1.20.120.920">
    <property type="entry name" value="CRISPR-associated endonuclease Cas1, C-terminal domain"/>
    <property type="match status" value="1"/>
</dbReference>
<comment type="cofactor">
    <cofactor evidence="10">
        <name>Mg(2+)</name>
        <dbReference type="ChEBI" id="CHEBI:18420"/>
    </cofactor>
    <cofactor evidence="10">
        <name>Mn(2+)</name>
        <dbReference type="ChEBI" id="CHEBI:29035"/>
    </cofactor>
</comment>
<dbReference type="GO" id="GO:0016787">
    <property type="term" value="F:hydrolase activity"/>
    <property type="evidence" value="ECO:0007669"/>
    <property type="project" value="UniProtKB-KW"/>
</dbReference>
<keyword evidence="8 10" id="KW-0464">Manganese</keyword>
<evidence type="ECO:0000313" key="12">
    <source>
        <dbReference type="Proteomes" id="UP000295023"/>
    </source>
</evidence>
<dbReference type="InterPro" id="IPR042206">
    <property type="entry name" value="CRISPR-assoc_Cas1_C"/>
</dbReference>
<evidence type="ECO:0000256" key="8">
    <source>
        <dbReference type="ARBA" id="ARBA00023211"/>
    </source>
</evidence>
<keyword evidence="5 10" id="KW-0460">Magnesium</keyword>
<protein>
    <recommendedName>
        <fullName evidence="10">CRISPR-associated endonuclease Cas1</fullName>
        <ecNumber evidence="10">3.1.-.-</ecNumber>
    </recommendedName>
</protein>
<dbReference type="GO" id="GO:0046872">
    <property type="term" value="F:metal ion binding"/>
    <property type="evidence" value="ECO:0007669"/>
    <property type="project" value="UniProtKB-UniRule"/>
</dbReference>
<dbReference type="InterPro" id="IPR042211">
    <property type="entry name" value="CRISPR-assoc_Cas1_N"/>
</dbReference>
<evidence type="ECO:0000256" key="6">
    <source>
        <dbReference type="ARBA" id="ARBA00023118"/>
    </source>
</evidence>
<dbReference type="InterPro" id="IPR019855">
    <property type="entry name" value="CRISPR-assoc_Cas1_NMENI"/>
</dbReference>
<dbReference type="EC" id="3.1.-.-" evidence="10"/>
<comment type="function">
    <text evidence="10">CRISPR (clustered regularly interspaced short palindromic repeat), is an adaptive immune system that provides protection against mobile genetic elements (viruses, transposable elements and conjugative plasmids). CRISPR clusters contain spacers, sequences complementary to antecedent mobile elements, and target invading nucleic acids. CRISPR clusters are transcribed and processed into CRISPR RNA (crRNA). Acts as a dsDNA endonuclease. Involved in the integration of spacer DNA into the CRISPR cassette.</text>
</comment>
<evidence type="ECO:0000256" key="5">
    <source>
        <dbReference type="ARBA" id="ARBA00022842"/>
    </source>
</evidence>